<dbReference type="SUPFAM" id="SSF51197">
    <property type="entry name" value="Clavaminate synthase-like"/>
    <property type="match status" value="1"/>
</dbReference>
<dbReference type="InterPro" id="IPR027443">
    <property type="entry name" value="IPNS-like_sf"/>
</dbReference>
<comment type="caution">
    <text evidence="2">The sequence shown here is derived from an EMBL/GenBank/DDBJ whole genome shotgun (WGS) entry which is preliminary data.</text>
</comment>
<reference evidence="2" key="1">
    <citation type="submission" date="2022-08" db="EMBL/GenBank/DDBJ databases">
        <authorList>
            <person name="Gutierrez-Valencia J."/>
        </authorList>
    </citation>
    <scope>NUCLEOTIDE SEQUENCE</scope>
</reference>
<keyword evidence="3" id="KW-1185">Reference proteome</keyword>
<evidence type="ECO:0000313" key="3">
    <source>
        <dbReference type="Proteomes" id="UP001154282"/>
    </source>
</evidence>
<organism evidence="2 3">
    <name type="scientific">Linum tenue</name>
    <dbReference type="NCBI Taxonomy" id="586396"/>
    <lineage>
        <taxon>Eukaryota</taxon>
        <taxon>Viridiplantae</taxon>
        <taxon>Streptophyta</taxon>
        <taxon>Embryophyta</taxon>
        <taxon>Tracheophyta</taxon>
        <taxon>Spermatophyta</taxon>
        <taxon>Magnoliopsida</taxon>
        <taxon>eudicotyledons</taxon>
        <taxon>Gunneridae</taxon>
        <taxon>Pentapetalae</taxon>
        <taxon>rosids</taxon>
        <taxon>fabids</taxon>
        <taxon>Malpighiales</taxon>
        <taxon>Linaceae</taxon>
        <taxon>Linum</taxon>
    </lineage>
</organism>
<dbReference type="EMBL" id="CAMGYJ010000008">
    <property type="protein sequence ID" value="CAI0457588.1"/>
    <property type="molecule type" value="Genomic_DNA"/>
</dbReference>
<dbReference type="AlphaFoldDB" id="A0AAV0NGB7"/>
<gene>
    <name evidence="2" type="ORF">LITE_LOCUS33182</name>
</gene>
<sequence length="54" mass="5955">MTILCQNGVGGLELQTKRGDWVKFKPTSPSSHVILIGDALHVSRSILFRFLEAS</sequence>
<proteinExistence type="predicted"/>
<evidence type="ECO:0000259" key="1">
    <source>
        <dbReference type="Pfam" id="PF03171"/>
    </source>
</evidence>
<dbReference type="Proteomes" id="UP001154282">
    <property type="component" value="Unassembled WGS sequence"/>
</dbReference>
<name>A0AAV0NGB7_9ROSI</name>
<accession>A0AAV0NGB7</accession>
<dbReference type="Gene3D" id="2.60.120.330">
    <property type="entry name" value="B-lactam Antibiotic, Isopenicillin N Synthase, Chain"/>
    <property type="match status" value="1"/>
</dbReference>
<dbReference type="InterPro" id="IPR044861">
    <property type="entry name" value="IPNS-like_FE2OG_OXY"/>
</dbReference>
<evidence type="ECO:0000313" key="2">
    <source>
        <dbReference type="EMBL" id="CAI0457588.1"/>
    </source>
</evidence>
<protein>
    <recommendedName>
        <fullName evidence="1">Isopenicillin N synthase-like Fe(2+) 2OG dioxygenase domain-containing protein</fullName>
    </recommendedName>
</protein>
<dbReference type="Pfam" id="PF03171">
    <property type="entry name" value="2OG-FeII_Oxy"/>
    <property type="match status" value="1"/>
</dbReference>
<feature type="domain" description="Isopenicillin N synthase-like Fe(2+) 2OG dioxygenase" evidence="1">
    <location>
        <begin position="1"/>
        <end position="43"/>
    </location>
</feature>